<protein>
    <recommendedName>
        <fullName evidence="6">Cytochrome c domain-containing protein</fullName>
    </recommendedName>
</protein>
<feature type="domain" description="Cytochrome c" evidence="6">
    <location>
        <begin position="549"/>
        <end position="659"/>
    </location>
</feature>
<dbReference type="GO" id="GO:0020037">
    <property type="term" value="F:heme binding"/>
    <property type="evidence" value="ECO:0007669"/>
    <property type="project" value="InterPro"/>
</dbReference>
<evidence type="ECO:0000256" key="5">
    <source>
        <dbReference type="SAM" id="MobiDB-lite"/>
    </source>
</evidence>
<dbReference type="PANTHER" id="PTHR47197:SF3">
    <property type="entry name" value="DIHYDRO-HEME D1 DEHYDROGENASE"/>
    <property type="match status" value="1"/>
</dbReference>
<name>A0A956NKC0_UNCEI</name>
<dbReference type="SUPFAM" id="SSF46626">
    <property type="entry name" value="Cytochrome c"/>
    <property type="match status" value="2"/>
</dbReference>
<evidence type="ECO:0000313" key="8">
    <source>
        <dbReference type="Proteomes" id="UP000739538"/>
    </source>
</evidence>
<feature type="region of interest" description="Disordered" evidence="5">
    <location>
        <begin position="688"/>
        <end position="710"/>
    </location>
</feature>
<reference evidence="7" key="2">
    <citation type="journal article" date="2021" name="Microbiome">
        <title>Successional dynamics and alternative stable states in a saline activated sludge microbial community over 9 years.</title>
        <authorList>
            <person name="Wang Y."/>
            <person name="Ye J."/>
            <person name="Ju F."/>
            <person name="Liu L."/>
            <person name="Boyd J.A."/>
            <person name="Deng Y."/>
            <person name="Parks D.H."/>
            <person name="Jiang X."/>
            <person name="Yin X."/>
            <person name="Woodcroft B.J."/>
            <person name="Tyson G.W."/>
            <person name="Hugenholtz P."/>
            <person name="Polz M.F."/>
            <person name="Zhang T."/>
        </authorList>
    </citation>
    <scope>NUCLEOTIDE SEQUENCE</scope>
    <source>
        <strain evidence="7">HKST-UBA02</strain>
    </source>
</reference>
<evidence type="ECO:0000259" key="6">
    <source>
        <dbReference type="PROSITE" id="PS51007"/>
    </source>
</evidence>
<evidence type="ECO:0000256" key="3">
    <source>
        <dbReference type="ARBA" id="ARBA00023004"/>
    </source>
</evidence>
<dbReference type="InterPro" id="IPR009056">
    <property type="entry name" value="Cyt_c-like_dom"/>
</dbReference>
<dbReference type="EMBL" id="JAGQHS010000328">
    <property type="protein sequence ID" value="MCA9759378.1"/>
    <property type="molecule type" value="Genomic_DNA"/>
</dbReference>
<feature type="region of interest" description="Disordered" evidence="5">
    <location>
        <begin position="782"/>
        <end position="832"/>
    </location>
</feature>
<dbReference type="Gene3D" id="1.10.760.10">
    <property type="entry name" value="Cytochrome c-like domain"/>
    <property type="match status" value="1"/>
</dbReference>
<dbReference type="GO" id="GO:0046872">
    <property type="term" value="F:metal ion binding"/>
    <property type="evidence" value="ECO:0007669"/>
    <property type="project" value="UniProtKB-KW"/>
</dbReference>
<reference evidence="7" key="1">
    <citation type="submission" date="2020-04" db="EMBL/GenBank/DDBJ databases">
        <authorList>
            <person name="Zhang T."/>
        </authorList>
    </citation>
    <scope>NUCLEOTIDE SEQUENCE</scope>
    <source>
        <strain evidence="7">HKST-UBA02</strain>
    </source>
</reference>
<dbReference type="GO" id="GO:0009055">
    <property type="term" value="F:electron transfer activity"/>
    <property type="evidence" value="ECO:0007669"/>
    <property type="project" value="InterPro"/>
</dbReference>
<dbReference type="AlphaFoldDB" id="A0A956NKC0"/>
<dbReference type="InterPro" id="IPR015943">
    <property type="entry name" value="WD40/YVTN_repeat-like_dom_sf"/>
</dbReference>
<dbReference type="PROSITE" id="PS51007">
    <property type="entry name" value="CYTC"/>
    <property type="match status" value="2"/>
</dbReference>
<organism evidence="7 8">
    <name type="scientific">Eiseniibacteriota bacterium</name>
    <dbReference type="NCBI Taxonomy" id="2212470"/>
    <lineage>
        <taxon>Bacteria</taxon>
        <taxon>Candidatus Eiseniibacteriota</taxon>
    </lineage>
</organism>
<keyword evidence="2 4" id="KW-0479">Metal-binding</keyword>
<feature type="domain" description="Cytochrome c" evidence="6">
    <location>
        <begin position="412"/>
        <end position="529"/>
    </location>
</feature>
<evidence type="ECO:0000256" key="4">
    <source>
        <dbReference type="PROSITE-ProRule" id="PRU00433"/>
    </source>
</evidence>
<keyword evidence="3 4" id="KW-0408">Iron</keyword>
<dbReference type="Gene3D" id="2.130.10.10">
    <property type="entry name" value="YVTN repeat-like/Quinoprotein amine dehydrogenase"/>
    <property type="match status" value="2"/>
</dbReference>
<dbReference type="Proteomes" id="UP000739538">
    <property type="component" value="Unassembled WGS sequence"/>
</dbReference>
<evidence type="ECO:0000313" key="7">
    <source>
        <dbReference type="EMBL" id="MCA9759378.1"/>
    </source>
</evidence>
<dbReference type="PANTHER" id="PTHR47197">
    <property type="entry name" value="PROTEIN NIRF"/>
    <property type="match status" value="1"/>
</dbReference>
<comment type="caution">
    <text evidence="7">The sequence shown here is derived from an EMBL/GenBank/DDBJ whole genome shotgun (WGS) entry which is preliminary data.</text>
</comment>
<feature type="compositionally biased region" description="Basic and acidic residues" evidence="5">
    <location>
        <begin position="689"/>
        <end position="699"/>
    </location>
</feature>
<dbReference type="SUPFAM" id="SSF75011">
    <property type="entry name" value="3-carboxy-cis,cis-mucoante lactonizing enzyme"/>
    <property type="match status" value="1"/>
</dbReference>
<accession>A0A956NKC0</accession>
<gene>
    <name evidence="7" type="ORF">KDA27_26530</name>
</gene>
<dbReference type="InterPro" id="IPR051200">
    <property type="entry name" value="Host-pathogen_enzymatic-act"/>
</dbReference>
<dbReference type="InterPro" id="IPR036909">
    <property type="entry name" value="Cyt_c-like_dom_sf"/>
</dbReference>
<evidence type="ECO:0000256" key="1">
    <source>
        <dbReference type="ARBA" id="ARBA00022617"/>
    </source>
</evidence>
<keyword evidence="1 4" id="KW-0349">Heme</keyword>
<feature type="non-terminal residue" evidence="7">
    <location>
        <position position="895"/>
    </location>
</feature>
<sequence>MHSVELSPSGGLLFVAIPDDHRVHVFDLTAEDTPVPAARIPVGLDPVSIRARSDDEVWVVNHLSDSISILILDLSTETPPSTLGTRSGSVVHTLQVGDEPTDVVFAGSPERAFVCLSQEDLVRIYDPADLSAPPIEVPLPMSDPRSLAVSPDGTTVYVSALQSGNRTTVVPFDQVVQGGGPPAPDPPMDPDLPSPPDVALIVRHDGSHWVDESGTSWDAFLPYELTDCDVVAISTGTGGIADTYRGVGTHLFATETSPTTGDLLIAHQDAFNEIRFAPNLAGQFAQTRISILSPTSHILTTRHLNDHIDYGVPSGSPAERAQSLSLPLDIEMNAAGDRVYLAAFGSSKVAVLDGSGALLRQIEVGAGPAGLELDELRNKLYIYARIDHALTVVDLSNDSTIQIDLPLDPFSSTEREGQRLFYDAEGSSAHGDLSCATCHLFADMDGLAWDLGDPQGEWVPNQFSGFHPMKGPMVTQSLRGLADTEPFHWRGDRPVLSDFRSTFVEILGRDAALPESDFANLESFLLSVDYPPNPNRELSGALPNPASGPNATHGEQLFLSGGLLGATECVTCHTLPTGGDDLLIPAPLIQGTQDMFPPQLRNLYERVGFDRSQSETVRGFGFDHDGAKDTLFGFLFFPFFRFENDDERRDVEQFLLAFDTGTHASVGAQVTLGGAQGGGSRGRAAQARAWEDGEARDGGTRGSATQGGGPLDRLDTLLAAANAGNVGLFAKGRDAQGELRGWAYVAGIGWNPDRSGEEPVSTETLVMESGPGRETTFTAVRVGEETQLGIDRDGDSYLDGDERDAGSDPDDPDSVPSSAGLPGHGNEGDVLGVAGRGDALALARPSPHPVGERAVLRYTIPEPGRVQLGVFDVSGREVVRLVDEPTHGAGEFEVL</sequence>
<proteinExistence type="predicted"/>
<feature type="compositionally biased region" description="Acidic residues" evidence="5">
    <location>
        <begin position="796"/>
        <end position="813"/>
    </location>
</feature>
<evidence type="ECO:0000256" key="2">
    <source>
        <dbReference type="ARBA" id="ARBA00022723"/>
    </source>
</evidence>